<evidence type="ECO:0000313" key="6">
    <source>
        <dbReference type="EMBL" id="KZS94105.1"/>
    </source>
</evidence>
<dbReference type="PRINTS" id="PR00412">
    <property type="entry name" value="EPOXHYDRLASE"/>
</dbReference>
<evidence type="ECO:0000256" key="3">
    <source>
        <dbReference type="ARBA" id="ARBA00022801"/>
    </source>
</evidence>
<dbReference type="InterPro" id="IPR029058">
    <property type="entry name" value="AB_hydrolase_fold"/>
</dbReference>
<sequence length="407" mass="45999">MDKLKPYRLHVSDSDIAALKAKLATTRFPDELEGAQWDYGVPLIDIKRLVKYWEEVYNWRKYEEYINDSFPQFTIDIEVEGHGVLEIHFVHQTSDVATAIPLLFSHGWPGHFMEAGKIIPLLTNPPPGSPAFHVVAWSLPGFGFSDAPRKPGFNLSKMAEAGHKLMAALGYNEYVVQGGDWGSDISWHIGRLYGGKHCKAVHLNLLEMPPIKFWKNPILWIQDCITPFSEAEREIVTRVEAIKDKGLGYHREQDSQPQTLSYGLADSPAGLLAWIYEKLHNWTDSYPFSDDDILNWVCIYWFSKAGPAASLRIYYEDARTNPAENQKISPLTSVPIAFSCFPKDIHYVSRARRLQVGNLVYESAHSSGGHFAAYERPEALVQDLREFHGTGGKAYSLVADHNGYSTN</sequence>
<dbReference type="EMBL" id="KV419405">
    <property type="protein sequence ID" value="KZS94105.1"/>
    <property type="molecule type" value="Genomic_DNA"/>
</dbReference>
<keyword evidence="3 6" id="KW-0378">Hydrolase</keyword>
<evidence type="ECO:0000313" key="7">
    <source>
        <dbReference type="Proteomes" id="UP000076722"/>
    </source>
</evidence>
<evidence type="ECO:0000256" key="4">
    <source>
        <dbReference type="PIRSR" id="PIRSR001112-1"/>
    </source>
</evidence>
<keyword evidence="2" id="KW-0058">Aromatic hydrocarbons catabolism</keyword>
<dbReference type="PANTHER" id="PTHR21661:SF35">
    <property type="entry name" value="EPOXIDE HYDROLASE"/>
    <property type="match status" value="1"/>
</dbReference>
<dbReference type="AlphaFoldDB" id="A0A164VFA9"/>
<dbReference type="InterPro" id="IPR000639">
    <property type="entry name" value="Epox_hydrolase-like"/>
</dbReference>
<dbReference type="InterPro" id="IPR016292">
    <property type="entry name" value="Epoxide_hydrolase"/>
</dbReference>
<dbReference type="Proteomes" id="UP000076722">
    <property type="component" value="Unassembled WGS sequence"/>
</dbReference>
<reference evidence="6 7" key="1">
    <citation type="journal article" date="2016" name="Mol. Biol. Evol.">
        <title>Comparative Genomics of Early-Diverging Mushroom-Forming Fungi Provides Insights into the Origins of Lignocellulose Decay Capabilities.</title>
        <authorList>
            <person name="Nagy L.G."/>
            <person name="Riley R."/>
            <person name="Tritt A."/>
            <person name="Adam C."/>
            <person name="Daum C."/>
            <person name="Floudas D."/>
            <person name="Sun H."/>
            <person name="Yadav J.S."/>
            <person name="Pangilinan J."/>
            <person name="Larsson K.H."/>
            <person name="Matsuura K."/>
            <person name="Barry K."/>
            <person name="Labutti K."/>
            <person name="Kuo R."/>
            <person name="Ohm R.A."/>
            <person name="Bhattacharya S.S."/>
            <person name="Shirouzu T."/>
            <person name="Yoshinaga Y."/>
            <person name="Martin F.M."/>
            <person name="Grigoriev I.V."/>
            <person name="Hibbett D.S."/>
        </authorList>
    </citation>
    <scope>NUCLEOTIDE SEQUENCE [LARGE SCALE GENOMIC DNA]</scope>
    <source>
        <strain evidence="6 7">HHB9708</strain>
    </source>
</reference>
<keyword evidence="7" id="KW-1185">Reference proteome</keyword>
<dbReference type="PANTHER" id="PTHR21661">
    <property type="entry name" value="EPOXIDE HYDROLASE 1-RELATED"/>
    <property type="match status" value="1"/>
</dbReference>
<organism evidence="6 7">
    <name type="scientific">Sistotremastrum niveocremeum HHB9708</name>
    <dbReference type="NCBI Taxonomy" id="1314777"/>
    <lineage>
        <taxon>Eukaryota</taxon>
        <taxon>Fungi</taxon>
        <taxon>Dikarya</taxon>
        <taxon>Basidiomycota</taxon>
        <taxon>Agaricomycotina</taxon>
        <taxon>Agaricomycetes</taxon>
        <taxon>Sistotremastrales</taxon>
        <taxon>Sistotremastraceae</taxon>
        <taxon>Sertulicium</taxon>
        <taxon>Sertulicium niveocremeum</taxon>
    </lineage>
</organism>
<evidence type="ECO:0000259" key="5">
    <source>
        <dbReference type="Pfam" id="PF06441"/>
    </source>
</evidence>
<dbReference type="GO" id="GO:0097176">
    <property type="term" value="P:epoxide metabolic process"/>
    <property type="evidence" value="ECO:0007669"/>
    <property type="project" value="TreeGrafter"/>
</dbReference>
<dbReference type="SUPFAM" id="SSF53474">
    <property type="entry name" value="alpha/beta-Hydrolases"/>
    <property type="match status" value="1"/>
</dbReference>
<feature type="active site" description="Proton acceptor" evidence="4">
    <location>
        <position position="370"/>
    </location>
</feature>
<dbReference type="Gene3D" id="3.40.50.1820">
    <property type="entry name" value="alpha/beta hydrolase"/>
    <property type="match status" value="1"/>
</dbReference>
<dbReference type="GO" id="GO:0004301">
    <property type="term" value="F:epoxide hydrolase activity"/>
    <property type="evidence" value="ECO:0007669"/>
    <property type="project" value="TreeGrafter"/>
</dbReference>
<accession>A0A164VFA9</accession>
<feature type="active site" description="Nucleophile" evidence="4">
    <location>
        <position position="180"/>
    </location>
</feature>
<dbReference type="Pfam" id="PF06441">
    <property type="entry name" value="EHN"/>
    <property type="match status" value="1"/>
</dbReference>
<evidence type="ECO:0000256" key="2">
    <source>
        <dbReference type="ARBA" id="ARBA00022797"/>
    </source>
</evidence>
<evidence type="ECO:0000256" key="1">
    <source>
        <dbReference type="ARBA" id="ARBA00010088"/>
    </source>
</evidence>
<comment type="similarity">
    <text evidence="1">Belongs to the peptidase S33 family.</text>
</comment>
<dbReference type="OrthoDB" id="7130006at2759"/>
<dbReference type="STRING" id="1314777.A0A164VFA9"/>
<proteinExistence type="inferred from homology"/>
<name>A0A164VFA9_9AGAM</name>
<feature type="active site" description="Proton donor" evidence="4">
    <location>
        <position position="314"/>
    </location>
</feature>
<dbReference type="InterPro" id="IPR010497">
    <property type="entry name" value="Epoxide_hydro_N"/>
</dbReference>
<dbReference type="PIRSF" id="PIRSF001112">
    <property type="entry name" value="Epoxide_hydrolase"/>
    <property type="match status" value="1"/>
</dbReference>
<feature type="domain" description="Epoxide hydrolase N-terminal" evidence="5">
    <location>
        <begin position="5"/>
        <end position="114"/>
    </location>
</feature>
<protein>
    <submittedName>
        <fullName evidence="6">Alpha/beta-hydrolase</fullName>
    </submittedName>
</protein>
<gene>
    <name evidence="6" type="ORF">SISNIDRAFT_485041</name>
</gene>